<dbReference type="AlphaFoldDB" id="A0A0D2KU04"/>
<dbReference type="EMBL" id="KN817594">
    <property type="protein sequence ID" value="KJA18092.1"/>
    <property type="molecule type" value="Genomic_DNA"/>
</dbReference>
<keyword evidence="1" id="KW-0812">Transmembrane</keyword>
<name>A0A0D2KU04_HYPSF</name>
<sequence length="362" mass="39878">MYIPVLASALSLPNQDTPLAFISPEVAYRASIVLYVLVSSLSVLIWDILHSLHAEFKLFLKYRFTVSTVAYLGTRIGTLGYIIGLCIFQTAPIGTCTMGEIIPNIFYPVSISCCAMLSFFRVRAIYDGNRVVSALFLTLWLFVAACTMLVPITVRGGRVGSTQYCDDTILSNFPFLTATWAPVMHDTVVFFAISWRLARNARTIRDSLKVAVLGHSLPEISRTMLLDGQKYYLISLTTAVVGLIMSGYMSVPLPYQRAMATAPNMVLTSIMACRVYRKTKCGQLATQEDLPTMKTSSPLSKPFILPFTLHNITSLTVAEKAHCKIQHIDVHAFSAPADPSIPALSRVVLSVGFHEKSASEMV</sequence>
<organism evidence="3 4">
    <name type="scientific">Hypholoma sublateritium (strain FD-334 SS-4)</name>
    <dbReference type="NCBI Taxonomy" id="945553"/>
    <lineage>
        <taxon>Eukaryota</taxon>
        <taxon>Fungi</taxon>
        <taxon>Dikarya</taxon>
        <taxon>Basidiomycota</taxon>
        <taxon>Agaricomycotina</taxon>
        <taxon>Agaricomycetes</taxon>
        <taxon>Agaricomycetidae</taxon>
        <taxon>Agaricales</taxon>
        <taxon>Agaricineae</taxon>
        <taxon>Strophariaceae</taxon>
        <taxon>Hypholoma</taxon>
    </lineage>
</organism>
<protein>
    <recommendedName>
        <fullName evidence="2">DUF6533 domain-containing protein</fullName>
    </recommendedName>
</protein>
<feature type="transmembrane region" description="Helical" evidence="1">
    <location>
        <begin position="173"/>
        <end position="195"/>
    </location>
</feature>
<keyword evidence="1" id="KW-1133">Transmembrane helix</keyword>
<evidence type="ECO:0000313" key="3">
    <source>
        <dbReference type="EMBL" id="KJA18092.1"/>
    </source>
</evidence>
<feature type="domain" description="DUF6533" evidence="2">
    <location>
        <begin position="35"/>
        <end position="79"/>
    </location>
</feature>
<accession>A0A0D2KU04</accession>
<dbReference type="STRING" id="945553.A0A0D2KU04"/>
<feature type="transmembrane region" description="Helical" evidence="1">
    <location>
        <begin position="26"/>
        <end position="49"/>
    </location>
</feature>
<dbReference type="Pfam" id="PF20151">
    <property type="entry name" value="DUF6533"/>
    <property type="match status" value="1"/>
</dbReference>
<dbReference type="OMA" id="VHESHIS"/>
<dbReference type="InterPro" id="IPR045340">
    <property type="entry name" value="DUF6533"/>
</dbReference>
<dbReference type="OrthoDB" id="3038990at2759"/>
<evidence type="ECO:0000259" key="2">
    <source>
        <dbReference type="Pfam" id="PF20151"/>
    </source>
</evidence>
<evidence type="ECO:0000256" key="1">
    <source>
        <dbReference type="SAM" id="Phobius"/>
    </source>
</evidence>
<proteinExistence type="predicted"/>
<keyword evidence="1" id="KW-0472">Membrane</keyword>
<reference evidence="4" key="1">
    <citation type="submission" date="2014-04" db="EMBL/GenBank/DDBJ databases">
        <title>Evolutionary Origins and Diversification of the Mycorrhizal Mutualists.</title>
        <authorList>
            <consortium name="DOE Joint Genome Institute"/>
            <consortium name="Mycorrhizal Genomics Consortium"/>
            <person name="Kohler A."/>
            <person name="Kuo A."/>
            <person name="Nagy L.G."/>
            <person name="Floudas D."/>
            <person name="Copeland A."/>
            <person name="Barry K.W."/>
            <person name="Cichocki N."/>
            <person name="Veneault-Fourrey C."/>
            <person name="LaButti K."/>
            <person name="Lindquist E.A."/>
            <person name="Lipzen A."/>
            <person name="Lundell T."/>
            <person name="Morin E."/>
            <person name="Murat C."/>
            <person name="Riley R."/>
            <person name="Ohm R."/>
            <person name="Sun H."/>
            <person name="Tunlid A."/>
            <person name="Henrissat B."/>
            <person name="Grigoriev I.V."/>
            <person name="Hibbett D.S."/>
            <person name="Martin F."/>
        </authorList>
    </citation>
    <scope>NUCLEOTIDE SEQUENCE [LARGE SCALE GENOMIC DNA]</scope>
    <source>
        <strain evidence="4">FD-334 SS-4</strain>
    </source>
</reference>
<feature type="transmembrane region" description="Helical" evidence="1">
    <location>
        <begin position="69"/>
        <end position="93"/>
    </location>
</feature>
<feature type="transmembrane region" description="Helical" evidence="1">
    <location>
        <begin position="134"/>
        <end position="153"/>
    </location>
</feature>
<keyword evidence="4" id="KW-1185">Reference proteome</keyword>
<feature type="transmembrane region" description="Helical" evidence="1">
    <location>
        <begin position="231"/>
        <end position="251"/>
    </location>
</feature>
<gene>
    <name evidence="3" type="ORF">HYPSUDRAFT_145579</name>
</gene>
<feature type="transmembrane region" description="Helical" evidence="1">
    <location>
        <begin position="105"/>
        <end position="122"/>
    </location>
</feature>
<dbReference type="Proteomes" id="UP000054270">
    <property type="component" value="Unassembled WGS sequence"/>
</dbReference>
<evidence type="ECO:0000313" key="4">
    <source>
        <dbReference type="Proteomes" id="UP000054270"/>
    </source>
</evidence>